<dbReference type="PIRSF" id="PIRSF036492">
    <property type="entry name" value="ALDH"/>
    <property type="match status" value="1"/>
</dbReference>
<dbReference type="GO" id="GO:0005737">
    <property type="term" value="C:cytoplasm"/>
    <property type="evidence" value="ECO:0007669"/>
    <property type="project" value="TreeGrafter"/>
</dbReference>
<dbReference type="OrthoDB" id="9762913at2"/>
<dbReference type="FunFam" id="3.40.605.10:FF:000004">
    <property type="entry name" value="Aldehyde dehydrogenase"/>
    <property type="match status" value="1"/>
</dbReference>
<dbReference type="PANTHER" id="PTHR43570">
    <property type="entry name" value="ALDEHYDE DEHYDROGENASE"/>
    <property type="match status" value="1"/>
</dbReference>
<protein>
    <recommendedName>
        <fullName evidence="4">Aldehyde dehydrogenase</fullName>
    </recommendedName>
</protein>
<accession>A0A1M7XYY6</accession>
<evidence type="ECO:0000256" key="2">
    <source>
        <dbReference type="ARBA" id="ARBA00023002"/>
    </source>
</evidence>
<dbReference type="RefSeq" id="WP_073587263.1">
    <property type="nucleotide sequence ID" value="NZ_FRFD01000003.1"/>
</dbReference>
<evidence type="ECO:0000313" key="10">
    <source>
        <dbReference type="Proteomes" id="UP000184612"/>
    </source>
</evidence>
<evidence type="ECO:0000256" key="4">
    <source>
        <dbReference type="PIRNR" id="PIRNR036492"/>
    </source>
</evidence>
<feature type="active site" evidence="5">
    <location>
        <position position="244"/>
    </location>
</feature>
<evidence type="ECO:0000256" key="7">
    <source>
        <dbReference type="RuleBase" id="RU003345"/>
    </source>
</evidence>
<evidence type="ECO:0000259" key="8">
    <source>
        <dbReference type="Pfam" id="PF00171"/>
    </source>
</evidence>
<dbReference type="GO" id="GO:0006081">
    <property type="term" value="P:aldehyde metabolic process"/>
    <property type="evidence" value="ECO:0007669"/>
    <property type="project" value="InterPro"/>
</dbReference>
<keyword evidence="2 4" id="KW-0560">Oxidoreductase</keyword>
<keyword evidence="10" id="KW-1185">Reference proteome</keyword>
<dbReference type="InterPro" id="IPR029510">
    <property type="entry name" value="Ald_DH_CS_GLU"/>
</dbReference>
<gene>
    <name evidence="9" type="ORF">SAMN02745217_00562</name>
</gene>
<dbReference type="STRING" id="1121345.SAMN02745217_00562"/>
<dbReference type="InterPro" id="IPR016163">
    <property type="entry name" value="Ald_DH_C"/>
</dbReference>
<organism evidence="9 10">
    <name type="scientific">Anaerocolumna xylanovorans DSM 12503</name>
    <dbReference type="NCBI Taxonomy" id="1121345"/>
    <lineage>
        <taxon>Bacteria</taxon>
        <taxon>Bacillati</taxon>
        <taxon>Bacillota</taxon>
        <taxon>Clostridia</taxon>
        <taxon>Lachnospirales</taxon>
        <taxon>Lachnospiraceae</taxon>
        <taxon>Anaerocolumna</taxon>
    </lineage>
</organism>
<feature type="active site" evidence="5 6">
    <location>
        <position position="210"/>
    </location>
</feature>
<dbReference type="InterPro" id="IPR016161">
    <property type="entry name" value="Ald_DH/histidinol_DH"/>
</dbReference>
<evidence type="ECO:0000256" key="1">
    <source>
        <dbReference type="ARBA" id="ARBA00009986"/>
    </source>
</evidence>
<evidence type="ECO:0000256" key="5">
    <source>
        <dbReference type="PIRSR" id="PIRSR036492-1"/>
    </source>
</evidence>
<evidence type="ECO:0000256" key="3">
    <source>
        <dbReference type="ARBA" id="ARBA00023027"/>
    </source>
</evidence>
<dbReference type="PROSITE" id="PS00070">
    <property type="entry name" value="ALDEHYDE_DEHYDR_CYS"/>
    <property type="match status" value="1"/>
</dbReference>
<dbReference type="InterPro" id="IPR015590">
    <property type="entry name" value="Aldehyde_DH_dom"/>
</dbReference>
<sequence>MEEMKALLKAQRYFYEKGKTRDIDFRIRQLLRLKSSIIKNEEEILKALKKDLNKAPFESYATEIGMVAEEIRYLIKNVERLAQPEKVKMPITQFPASGSIYKEPYGIVLVMAPWNYPVQLSLAPLAGAVAAGNCVILKPSEYAPNSSAVMRKIIKETFPEKYIAVVEGGMEVNKELLQNKFDYIFFTGSVSVGKIIMEEAAKHLTPVTLELGGKSPCIVDETADISLSAKRIAWGKYLNAGQTCVAPDYVLVQKDVKEAFIKELSRYVRKFYGKDPLNNEEYPRIVNERHFDRLLSLMKEENISLGGKYSRQLLKIEPTVLELNSSDTPVMKEEIFGPLLPVLTYENLEEAARFINNRPKPLALYLFTTSKDNEGFIMKNISFGGGCVNDTIVHLATTSMGFGGVGESGMGSYHGKESFTTFSHSKSVLRKSNLLDIPLRYPPYKKKINLLRKIL</sequence>
<dbReference type="Proteomes" id="UP000184612">
    <property type="component" value="Unassembled WGS sequence"/>
</dbReference>
<dbReference type="CDD" id="cd07136">
    <property type="entry name" value="ALDH_YwdH-P39616"/>
    <property type="match status" value="1"/>
</dbReference>
<comment type="similarity">
    <text evidence="1 4 7">Belongs to the aldehyde dehydrogenase family.</text>
</comment>
<dbReference type="FunFam" id="3.40.309.10:FF:000003">
    <property type="entry name" value="Aldehyde dehydrogenase"/>
    <property type="match status" value="1"/>
</dbReference>
<evidence type="ECO:0000313" key="9">
    <source>
        <dbReference type="EMBL" id="SHO44348.1"/>
    </source>
</evidence>
<feature type="domain" description="Aldehyde dehydrogenase" evidence="8">
    <location>
        <begin position="6"/>
        <end position="428"/>
    </location>
</feature>
<dbReference type="SUPFAM" id="SSF53720">
    <property type="entry name" value="ALDH-like"/>
    <property type="match status" value="1"/>
</dbReference>
<dbReference type="Pfam" id="PF00171">
    <property type="entry name" value="Aldedh"/>
    <property type="match status" value="1"/>
</dbReference>
<dbReference type="PROSITE" id="PS00687">
    <property type="entry name" value="ALDEHYDE_DEHYDR_GLU"/>
    <property type="match status" value="1"/>
</dbReference>
<dbReference type="EMBL" id="FRFD01000003">
    <property type="protein sequence ID" value="SHO44348.1"/>
    <property type="molecule type" value="Genomic_DNA"/>
</dbReference>
<proteinExistence type="inferred from homology"/>
<dbReference type="Gene3D" id="3.40.309.10">
    <property type="entry name" value="Aldehyde Dehydrogenase, Chain A, domain 2"/>
    <property type="match status" value="1"/>
</dbReference>
<dbReference type="PANTHER" id="PTHR43570:SF16">
    <property type="entry name" value="ALDEHYDE DEHYDROGENASE TYPE III, ISOFORM Q"/>
    <property type="match status" value="1"/>
</dbReference>
<reference evidence="9 10" key="1">
    <citation type="submission" date="2016-12" db="EMBL/GenBank/DDBJ databases">
        <authorList>
            <person name="Song W.-J."/>
            <person name="Kurnit D.M."/>
        </authorList>
    </citation>
    <scope>NUCLEOTIDE SEQUENCE [LARGE SCALE GENOMIC DNA]</scope>
    <source>
        <strain evidence="9 10">DSM 12503</strain>
    </source>
</reference>
<keyword evidence="3" id="KW-0520">NAD</keyword>
<dbReference type="InterPro" id="IPR012394">
    <property type="entry name" value="Aldehyde_DH_NAD(P)"/>
</dbReference>
<dbReference type="InterPro" id="IPR016160">
    <property type="entry name" value="Ald_DH_CS_CYS"/>
</dbReference>
<dbReference type="AlphaFoldDB" id="A0A1M7XYY6"/>
<dbReference type="GO" id="GO:0004029">
    <property type="term" value="F:aldehyde dehydrogenase (NAD+) activity"/>
    <property type="evidence" value="ECO:0007669"/>
    <property type="project" value="TreeGrafter"/>
</dbReference>
<dbReference type="Gene3D" id="3.40.605.10">
    <property type="entry name" value="Aldehyde Dehydrogenase, Chain A, domain 1"/>
    <property type="match status" value="1"/>
</dbReference>
<dbReference type="InterPro" id="IPR016162">
    <property type="entry name" value="Ald_DH_N"/>
</dbReference>
<evidence type="ECO:0000256" key="6">
    <source>
        <dbReference type="PROSITE-ProRule" id="PRU10007"/>
    </source>
</evidence>
<name>A0A1M7XYY6_9FIRM</name>